<gene>
    <name evidence="2" type="ORF">PV327_008207</name>
</gene>
<evidence type="ECO:0000313" key="2">
    <source>
        <dbReference type="EMBL" id="KAK0161793.1"/>
    </source>
</evidence>
<feature type="chain" id="PRO_5041392049" evidence="1">
    <location>
        <begin position="32"/>
        <end position="301"/>
    </location>
</feature>
<proteinExistence type="predicted"/>
<dbReference type="EMBL" id="JAQQBR010001834">
    <property type="protein sequence ID" value="KAK0161793.1"/>
    <property type="molecule type" value="Genomic_DNA"/>
</dbReference>
<organism evidence="2 3">
    <name type="scientific">Microctonus hyperodae</name>
    <name type="common">Parasitoid wasp</name>
    <dbReference type="NCBI Taxonomy" id="165561"/>
    <lineage>
        <taxon>Eukaryota</taxon>
        <taxon>Metazoa</taxon>
        <taxon>Ecdysozoa</taxon>
        <taxon>Arthropoda</taxon>
        <taxon>Hexapoda</taxon>
        <taxon>Insecta</taxon>
        <taxon>Pterygota</taxon>
        <taxon>Neoptera</taxon>
        <taxon>Endopterygota</taxon>
        <taxon>Hymenoptera</taxon>
        <taxon>Apocrita</taxon>
        <taxon>Ichneumonoidea</taxon>
        <taxon>Braconidae</taxon>
        <taxon>Euphorinae</taxon>
        <taxon>Microctonus</taxon>
    </lineage>
</organism>
<protein>
    <submittedName>
        <fullName evidence="2">Uncharacterized protein</fullName>
    </submittedName>
</protein>
<reference evidence="2" key="1">
    <citation type="journal article" date="2023" name="bioRxiv">
        <title>Scaffold-level genome assemblies of two parasitoid biocontrol wasps reveal the parthenogenesis mechanism and an associated novel virus.</title>
        <authorList>
            <person name="Inwood S."/>
            <person name="Skelly J."/>
            <person name="Guhlin J."/>
            <person name="Harrop T."/>
            <person name="Goldson S."/>
            <person name="Dearden P."/>
        </authorList>
    </citation>
    <scope>NUCLEOTIDE SEQUENCE</scope>
    <source>
        <strain evidence="2">Lincoln</strain>
        <tissue evidence="2">Whole body</tissue>
    </source>
</reference>
<accession>A0AA39F2K9</accession>
<name>A0AA39F2K9_MICHY</name>
<comment type="caution">
    <text evidence="2">The sequence shown here is derived from an EMBL/GenBank/DDBJ whole genome shotgun (WGS) entry which is preliminary data.</text>
</comment>
<dbReference type="Proteomes" id="UP001168972">
    <property type="component" value="Unassembled WGS sequence"/>
</dbReference>
<feature type="signal peptide" evidence="1">
    <location>
        <begin position="1"/>
        <end position="31"/>
    </location>
</feature>
<keyword evidence="3" id="KW-1185">Reference proteome</keyword>
<reference evidence="2" key="2">
    <citation type="submission" date="2023-03" db="EMBL/GenBank/DDBJ databases">
        <authorList>
            <person name="Inwood S.N."/>
            <person name="Skelly J.G."/>
            <person name="Guhlin J."/>
            <person name="Harrop T.W.R."/>
            <person name="Goldson S.G."/>
            <person name="Dearden P.K."/>
        </authorList>
    </citation>
    <scope>NUCLEOTIDE SEQUENCE</scope>
    <source>
        <strain evidence="2">Lincoln</strain>
        <tissue evidence="2">Whole body</tissue>
    </source>
</reference>
<evidence type="ECO:0000313" key="3">
    <source>
        <dbReference type="Proteomes" id="UP001168972"/>
    </source>
</evidence>
<evidence type="ECO:0000256" key="1">
    <source>
        <dbReference type="SAM" id="SignalP"/>
    </source>
</evidence>
<keyword evidence="1" id="KW-0732">Signal</keyword>
<sequence>MSQLKPRAMKWRALIVVTLLIDVLIIHWSLAADDDLNTLSNDNNQATSSDEQKFILECQHSDYRTYIKCLKRQKRHHGHVNHHNNTDDTKTCFEDCGMDQCTSTKCVHDCHTRCMKKTKETRQIITQYETECTSGDCNKSELPITNITSNIDINNIINNHIAKDTIDDDSSNKCKSGNCCGGCSQNMPSSPSTSSLPSSSSGFGLTLIPQIQLVPQITYGIGLGPIGGCLFSMNWPCMQSTQTMNQPMMPFDCSQCGNPVFRYKCETSCYNVQSGNTPELSSHDGKNRSLCKSPNCIGGSQ</sequence>
<dbReference type="AlphaFoldDB" id="A0AA39F2K9"/>